<evidence type="ECO:0000313" key="1">
    <source>
        <dbReference type="EMBL" id="RIY41982.1"/>
    </source>
</evidence>
<dbReference type="EMBL" id="NQYH01000001">
    <property type="protein sequence ID" value="RIY41982.1"/>
    <property type="molecule type" value="Genomic_DNA"/>
</dbReference>
<sequence>MTNVKMPDPVAFLVTHRVYPEIGSTLHHDASFAVDKDDLSVEDLITTTQAQAYADERVMEALEKALDALNQARDSIGAGSFAEDRQHERGIVGPYLDGLDDEIRALFPKQSMPA</sequence>
<dbReference type="Proteomes" id="UP000266206">
    <property type="component" value="Unassembled WGS sequence"/>
</dbReference>
<dbReference type="RefSeq" id="WP_119515208.1">
    <property type="nucleotide sequence ID" value="NZ_NQYH01000001.1"/>
</dbReference>
<accession>A0A3A1YUU6</accession>
<reference evidence="1 2" key="1">
    <citation type="submission" date="2017-08" db="EMBL/GenBank/DDBJ databases">
        <title>Pusillimonas indicus sp. nov., a member of the family Alcaligenaceae isolated from surface seawater.</title>
        <authorList>
            <person name="Li J."/>
        </authorList>
    </citation>
    <scope>NUCLEOTIDE SEQUENCE [LARGE SCALE GENOMIC DNA]</scope>
    <source>
        <strain evidence="1 2">L52-1-41</strain>
    </source>
</reference>
<dbReference type="AlphaFoldDB" id="A0A3A1YUU6"/>
<organism evidence="1 2">
    <name type="scientific">Neopusillimonas maritima</name>
    <dbReference type="NCBI Taxonomy" id="2026239"/>
    <lineage>
        <taxon>Bacteria</taxon>
        <taxon>Pseudomonadati</taxon>
        <taxon>Pseudomonadota</taxon>
        <taxon>Betaproteobacteria</taxon>
        <taxon>Burkholderiales</taxon>
        <taxon>Alcaligenaceae</taxon>
        <taxon>Neopusillimonas</taxon>
    </lineage>
</organism>
<protein>
    <submittedName>
        <fullName evidence="1">Uncharacterized protein</fullName>
    </submittedName>
</protein>
<proteinExistence type="predicted"/>
<comment type="caution">
    <text evidence="1">The sequence shown here is derived from an EMBL/GenBank/DDBJ whole genome shotgun (WGS) entry which is preliminary data.</text>
</comment>
<name>A0A3A1YUU6_9BURK</name>
<evidence type="ECO:0000313" key="2">
    <source>
        <dbReference type="Proteomes" id="UP000266206"/>
    </source>
</evidence>
<gene>
    <name evidence="1" type="ORF">CJP73_00610</name>
</gene>